<evidence type="ECO:0000313" key="2">
    <source>
        <dbReference type="Proteomes" id="UP001642464"/>
    </source>
</evidence>
<protein>
    <submittedName>
        <fullName evidence="1">Uncharacterized protein</fullName>
    </submittedName>
</protein>
<keyword evidence="2" id="KW-1185">Reference proteome</keyword>
<reference evidence="1 2" key="1">
    <citation type="submission" date="2024-02" db="EMBL/GenBank/DDBJ databases">
        <authorList>
            <person name="Chen Y."/>
            <person name="Shah S."/>
            <person name="Dougan E. K."/>
            <person name="Thang M."/>
            <person name="Chan C."/>
        </authorList>
    </citation>
    <scope>NUCLEOTIDE SEQUENCE [LARGE SCALE GENOMIC DNA]</scope>
</reference>
<dbReference type="EMBL" id="CAXAMM010018540">
    <property type="protein sequence ID" value="CAK9043607.1"/>
    <property type="molecule type" value="Genomic_DNA"/>
</dbReference>
<accession>A0ABP0LYI7</accession>
<feature type="non-terminal residue" evidence="1">
    <location>
        <position position="62"/>
    </location>
</feature>
<sequence length="62" mass="6884">VVVGAISGEGGPIYWISMALTNAIFGSSENIKFTSPTKARVAPKDQWPVWVHRVRVWSWELG</sequence>
<proteinExistence type="predicted"/>
<comment type="caution">
    <text evidence="1">The sequence shown here is derived from an EMBL/GenBank/DDBJ whole genome shotgun (WGS) entry which is preliminary data.</text>
</comment>
<feature type="non-terminal residue" evidence="1">
    <location>
        <position position="1"/>
    </location>
</feature>
<evidence type="ECO:0000313" key="1">
    <source>
        <dbReference type="EMBL" id="CAK9043607.1"/>
    </source>
</evidence>
<gene>
    <name evidence="1" type="ORF">SCF082_LOCUS24893</name>
</gene>
<dbReference type="Proteomes" id="UP001642464">
    <property type="component" value="Unassembled WGS sequence"/>
</dbReference>
<name>A0ABP0LYI7_9DINO</name>
<organism evidence="1 2">
    <name type="scientific">Durusdinium trenchii</name>
    <dbReference type="NCBI Taxonomy" id="1381693"/>
    <lineage>
        <taxon>Eukaryota</taxon>
        <taxon>Sar</taxon>
        <taxon>Alveolata</taxon>
        <taxon>Dinophyceae</taxon>
        <taxon>Suessiales</taxon>
        <taxon>Symbiodiniaceae</taxon>
        <taxon>Durusdinium</taxon>
    </lineage>
</organism>